<evidence type="ECO:0000313" key="1">
    <source>
        <dbReference type="EMBL" id="OIQ76993.1"/>
    </source>
</evidence>
<dbReference type="EMBL" id="MLJW01001722">
    <property type="protein sequence ID" value="OIQ76993.1"/>
    <property type="molecule type" value="Genomic_DNA"/>
</dbReference>
<sequence length="52" mass="5796">MSSRYLRGRIFQFSKLYGAGNDQRRSARLPVRCQHACIQGQGGSRTPVGNGR</sequence>
<proteinExistence type="predicted"/>
<reference evidence="1" key="1">
    <citation type="submission" date="2016-10" db="EMBL/GenBank/DDBJ databases">
        <title>Sequence of Gallionella enrichment culture.</title>
        <authorList>
            <person name="Poehlein A."/>
            <person name="Muehling M."/>
            <person name="Daniel R."/>
        </authorList>
    </citation>
    <scope>NUCLEOTIDE SEQUENCE</scope>
</reference>
<organism evidence="1">
    <name type="scientific">mine drainage metagenome</name>
    <dbReference type="NCBI Taxonomy" id="410659"/>
    <lineage>
        <taxon>unclassified sequences</taxon>
        <taxon>metagenomes</taxon>
        <taxon>ecological metagenomes</taxon>
    </lineage>
</organism>
<accession>A0A1J5PZU0</accession>
<name>A0A1J5PZU0_9ZZZZ</name>
<gene>
    <name evidence="1" type="ORF">GALL_413180</name>
</gene>
<comment type="caution">
    <text evidence="1">The sequence shown here is derived from an EMBL/GenBank/DDBJ whole genome shotgun (WGS) entry which is preliminary data.</text>
</comment>
<protein>
    <submittedName>
        <fullName evidence="1">Uncharacterized protein</fullName>
    </submittedName>
</protein>
<dbReference type="AlphaFoldDB" id="A0A1J5PZU0"/>